<sequence length="308" mass="35663">MIMNVEPEVISDVQKRKLELAEIEKEAKDYFNKRNYNKASEVILSKIIDNEDNSEELNEREKAWYFQLAAHFLYLGDKSKSNDLQIKAASIHNGMFHPPHSSEYTKIANPGIQAANVRKNITEFSRPQDVSVYIEDILKCLQYNPDIDSDKFEDKLDILGNFLGFYSQRPEEELGDGPDVLWCMSNNLYLIMEAKSQATHDKITQENIEQILHSKEWFVEQYGDNVEYLCVTLQSPARTYDNVHPGKNTYVLDGDSLSNLKNNLRNFVGAIQNEPVNSYTTKEIAKLLRTYNLTVDLFKQKYLKNIRT</sequence>
<dbReference type="Proteomes" id="UP000295758">
    <property type="component" value="Unassembled WGS sequence"/>
</dbReference>
<evidence type="ECO:0000313" key="1">
    <source>
        <dbReference type="EMBL" id="TDS26641.1"/>
    </source>
</evidence>
<comment type="caution">
    <text evidence="1">The sequence shown here is derived from an EMBL/GenBank/DDBJ whole genome shotgun (WGS) entry which is preliminary data.</text>
</comment>
<dbReference type="AlphaFoldDB" id="A0A4R7E092"/>
<organism evidence="1 2">
    <name type="scientific">Halanaerobium congolense</name>
    <dbReference type="NCBI Taxonomy" id="54121"/>
    <lineage>
        <taxon>Bacteria</taxon>
        <taxon>Bacillati</taxon>
        <taxon>Bacillota</taxon>
        <taxon>Clostridia</taxon>
        <taxon>Halanaerobiales</taxon>
        <taxon>Halanaerobiaceae</taxon>
        <taxon>Halanaerobium</taxon>
    </lineage>
</organism>
<proteinExistence type="predicted"/>
<accession>A0A4R7E092</accession>
<gene>
    <name evidence="1" type="ORF">BY453_1335</name>
</gene>
<evidence type="ECO:0000313" key="2">
    <source>
        <dbReference type="Proteomes" id="UP000295758"/>
    </source>
</evidence>
<protein>
    <submittedName>
        <fullName evidence="1">Uncharacterized protein</fullName>
    </submittedName>
</protein>
<name>A0A4R7E092_9FIRM</name>
<reference evidence="1 2" key="1">
    <citation type="submission" date="2019-03" db="EMBL/GenBank/DDBJ databases">
        <title>Deep subsurface shale carbon reservoir microbial communities from Ohio and West Virginia, USA.</title>
        <authorList>
            <person name="Wrighton K."/>
        </authorList>
    </citation>
    <scope>NUCLEOTIDE SEQUENCE [LARGE SCALE GENOMIC DNA]</scope>
    <source>
        <strain evidence="1 2">UTICA-S4D12</strain>
    </source>
</reference>
<dbReference type="EMBL" id="SOAA01000033">
    <property type="protein sequence ID" value="TDS26641.1"/>
    <property type="molecule type" value="Genomic_DNA"/>
</dbReference>